<comment type="similarity">
    <text evidence="1">Belongs to the peptidase S49 family.</text>
</comment>
<dbReference type="SUPFAM" id="SSF52096">
    <property type="entry name" value="ClpP/crotonase"/>
    <property type="match status" value="1"/>
</dbReference>
<gene>
    <name evidence="7" type="ORF">S06H3_30000</name>
</gene>
<dbReference type="InterPro" id="IPR004635">
    <property type="entry name" value="Pept_S49_SppA"/>
</dbReference>
<evidence type="ECO:0000256" key="1">
    <source>
        <dbReference type="ARBA" id="ARBA00008683"/>
    </source>
</evidence>
<dbReference type="GO" id="GO:0006508">
    <property type="term" value="P:proteolysis"/>
    <property type="evidence" value="ECO:0007669"/>
    <property type="project" value="UniProtKB-KW"/>
</dbReference>
<reference evidence="7" key="1">
    <citation type="journal article" date="2014" name="Front. Microbiol.">
        <title>High frequency of phylogenetically diverse reductive dehalogenase-homologous genes in deep subseafloor sedimentary metagenomes.</title>
        <authorList>
            <person name="Kawai M."/>
            <person name="Futagami T."/>
            <person name="Toyoda A."/>
            <person name="Takaki Y."/>
            <person name="Nishi S."/>
            <person name="Hori S."/>
            <person name="Arai W."/>
            <person name="Tsubouchi T."/>
            <person name="Morono Y."/>
            <person name="Uchiyama I."/>
            <person name="Ito T."/>
            <person name="Fujiyama A."/>
            <person name="Inagaki F."/>
            <person name="Takami H."/>
        </authorList>
    </citation>
    <scope>NUCLEOTIDE SEQUENCE</scope>
    <source>
        <strain evidence="7">Expedition CK06-06</strain>
    </source>
</reference>
<dbReference type="Pfam" id="PF01343">
    <property type="entry name" value="Peptidase_S49"/>
    <property type="match status" value="1"/>
</dbReference>
<dbReference type="InterPro" id="IPR002142">
    <property type="entry name" value="Peptidase_S49"/>
</dbReference>
<dbReference type="AlphaFoldDB" id="X1P3N8"/>
<keyword evidence="5" id="KW-1133">Transmembrane helix</keyword>
<dbReference type="NCBIfam" id="TIGR00706">
    <property type="entry name" value="SppA_dom"/>
    <property type="match status" value="1"/>
</dbReference>
<name>X1P3N8_9ZZZZ</name>
<evidence type="ECO:0000256" key="2">
    <source>
        <dbReference type="ARBA" id="ARBA00022670"/>
    </source>
</evidence>
<evidence type="ECO:0000259" key="6">
    <source>
        <dbReference type="Pfam" id="PF01343"/>
    </source>
</evidence>
<evidence type="ECO:0000256" key="4">
    <source>
        <dbReference type="ARBA" id="ARBA00022825"/>
    </source>
</evidence>
<dbReference type="GO" id="GO:0008236">
    <property type="term" value="F:serine-type peptidase activity"/>
    <property type="evidence" value="ECO:0007669"/>
    <property type="project" value="UniProtKB-KW"/>
</dbReference>
<protein>
    <recommendedName>
        <fullName evidence="6">Peptidase S49 domain-containing protein</fullName>
    </recommendedName>
</protein>
<keyword evidence="2" id="KW-0645">Protease</keyword>
<proteinExistence type="inferred from homology"/>
<evidence type="ECO:0000256" key="3">
    <source>
        <dbReference type="ARBA" id="ARBA00022801"/>
    </source>
</evidence>
<dbReference type="PANTHER" id="PTHR42987">
    <property type="entry name" value="PEPTIDASE S49"/>
    <property type="match status" value="1"/>
</dbReference>
<dbReference type="EMBL" id="BARV01017632">
    <property type="protein sequence ID" value="GAI25514.1"/>
    <property type="molecule type" value="Genomic_DNA"/>
</dbReference>
<keyword evidence="4" id="KW-0720">Serine protease</keyword>
<feature type="non-terminal residue" evidence="7">
    <location>
        <position position="204"/>
    </location>
</feature>
<sequence>MSEKKKKKRVWLWVILSIFFVLIIIFCGIFLLYSLMRGVLGYIPMGESIALIRIEGVISDSESASLLFGAGTEPEKIIDQLHKAEENTNVKAIILRINSPGGTAAASQEIYREIIMRTKKPIITSIGDICASGAYYVASSTDWIIANESSSVGSIGVIMQFPNYQGLYEKLGIRTETFTKGKYKDIGSPTRGLTDEERKLIDEK</sequence>
<feature type="transmembrane region" description="Helical" evidence="5">
    <location>
        <begin position="12"/>
        <end position="36"/>
    </location>
</feature>
<keyword evidence="3" id="KW-0378">Hydrolase</keyword>
<dbReference type="Gene3D" id="3.90.226.10">
    <property type="entry name" value="2-enoyl-CoA Hydratase, Chain A, domain 1"/>
    <property type="match status" value="1"/>
</dbReference>
<keyword evidence="5" id="KW-0812">Transmembrane</keyword>
<dbReference type="InterPro" id="IPR047272">
    <property type="entry name" value="S49_SppA_C"/>
</dbReference>
<evidence type="ECO:0000256" key="5">
    <source>
        <dbReference type="SAM" id="Phobius"/>
    </source>
</evidence>
<accession>X1P3N8</accession>
<dbReference type="PANTHER" id="PTHR42987:SF4">
    <property type="entry name" value="PROTEASE SOHB-RELATED"/>
    <property type="match status" value="1"/>
</dbReference>
<comment type="caution">
    <text evidence="7">The sequence shown here is derived from an EMBL/GenBank/DDBJ whole genome shotgun (WGS) entry which is preliminary data.</text>
</comment>
<dbReference type="InterPro" id="IPR029045">
    <property type="entry name" value="ClpP/crotonase-like_dom_sf"/>
</dbReference>
<dbReference type="CDD" id="cd07023">
    <property type="entry name" value="S49_Sppa_N_C"/>
    <property type="match status" value="1"/>
</dbReference>
<keyword evidence="5" id="KW-0472">Membrane</keyword>
<organism evidence="7">
    <name type="scientific">marine sediment metagenome</name>
    <dbReference type="NCBI Taxonomy" id="412755"/>
    <lineage>
        <taxon>unclassified sequences</taxon>
        <taxon>metagenomes</taxon>
        <taxon>ecological metagenomes</taxon>
    </lineage>
</organism>
<feature type="domain" description="Peptidase S49" evidence="6">
    <location>
        <begin position="117"/>
        <end position="200"/>
    </location>
</feature>
<evidence type="ECO:0000313" key="7">
    <source>
        <dbReference type="EMBL" id="GAI25514.1"/>
    </source>
</evidence>